<evidence type="ECO:0000313" key="3">
    <source>
        <dbReference type="EMBL" id="KEG00187.1"/>
    </source>
</evidence>
<feature type="compositionally biased region" description="Polar residues" evidence="1">
    <location>
        <begin position="679"/>
        <end position="690"/>
    </location>
</feature>
<feature type="compositionally biased region" description="Low complexity" evidence="1">
    <location>
        <begin position="564"/>
        <end position="573"/>
    </location>
</feature>
<feature type="compositionally biased region" description="Polar residues" evidence="1">
    <location>
        <begin position="504"/>
        <end position="520"/>
    </location>
</feature>
<feature type="compositionally biased region" description="Low complexity" evidence="1">
    <location>
        <begin position="728"/>
        <end position="750"/>
    </location>
</feature>
<feature type="transmembrane region" description="Helical" evidence="2">
    <location>
        <begin position="889"/>
        <end position="909"/>
    </location>
</feature>
<feature type="compositionally biased region" description="Pro residues" evidence="1">
    <location>
        <begin position="697"/>
        <end position="727"/>
    </location>
</feature>
<evidence type="ECO:0000313" key="4">
    <source>
        <dbReference type="Proteomes" id="UP000030681"/>
    </source>
</evidence>
<evidence type="ECO:0000256" key="2">
    <source>
        <dbReference type="SAM" id="Phobius"/>
    </source>
</evidence>
<feature type="compositionally biased region" description="Polar residues" evidence="1">
    <location>
        <begin position="580"/>
        <end position="595"/>
    </location>
</feature>
<feature type="compositionally biased region" description="Polar residues" evidence="1">
    <location>
        <begin position="362"/>
        <end position="392"/>
    </location>
</feature>
<dbReference type="Proteomes" id="UP000030681">
    <property type="component" value="Unassembled WGS sequence"/>
</dbReference>
<dbReference type="InterPro" id="IPR006477">
    <property type="entry name" value="Yir_bir_cir"/>
</dbReference>
<accession>A0A081I929</accession>
<protein>
    <recommendedName>
        <fullName evidence="5">PIR protein CIR protein</fullName>
    </recommendedName>
</protein>
<keyword evidence="2" id="KW-1133">Transmembrane helix</keyword>
<keyword evidence="2" id="KW-0472">Membrane</keyword>
<feature type="compositionally biased region" description="Basic and acidic residues" evidence="1">
    <location>
        <begin position="490"/>
        <end position="502"/>
    </location>
</feature>
<feature type="region of interest" description="Disordered" evidence="1">
    <location>
        <begin position="262"/>
        <end position="595"/>
    </location>
</feature>
<organism evidence="3 4">
    <name type="scientific">Plasmodium vinckei vinckei</name>
    <dbReference type="NCBI Taxonomy" id="54757"/>
    <lineage>
        <taxon>Eukaryota</taxon>
        <taxon>Sar</taxon>
        <taxon>Alveolata</taxon>
        <taxon>Apicomplexa</taxon>
        <taxon>Aconoidasida</taxon>
        <taxon>Haemosporida</taxon>
        <taxon>Plasmodiidae</taxon>
        <taxon>Plasmodium</taxon>
        <taxon>Plasmodium (Vinckeia)</taxon>
    </lineage>
</organism>
<gene>
    <name evidence="3" type="ORF">YYE_04964</name>
</gene>
<feature type="compositionally biased region" description="Basic and acidic residues" evidence="1">
    <location>
        <begin position="262"/>
        <end position="280"/>
    </location>
</feature>
<feature type="compositionally biased region" description="Polar residues" evidence="1">
    <location>
        <begin position="457"/>
        <end position="472"/>
    </location>
</feature>
<dbReference type="EMBL" id="KL446965">
    <property type="protein sequence ID" value="KEG00187.1"/>
    <property type="molecule type" value="Genomic_DNA"/>
</dbReference>
<feature type="compositionally biased region" description="Basic and acidic residues" evidence="1">
    <location>
        <begin position="445"/>
        <end position="456"/>
    </location>
</feature>
<dbReference type="Pfam" id="PF06022">
    <property type="entry name" value="Cir_Bir_Yir"/>
    <property type="match status" value="1"/>
</dbReference>
<keyword evidence="2" id="KW-0812">Transmembrane</keyword>
<evidence type="ECO:0000256" key="1">
    <source>
        <dbReference type="SAM" id="MobiDB-lite"/>
    </source>
</evidence>
<feature type="compositionally biased region" description="Polar residues" evidence="1">
    <location>
        <begin position="286"/>
        <end position="309"/>
    </location>
</feature>
<name>A0A081I929_PLAVN</name>
<feature type="compositionally biased region" description="Basic and acidic residues" evidence="1">
    <location>
        <begin position="534"/>
        <end position="547"/>
    </location>
</feature>
<sequence length="917" mass="102148">MDDQVCDVFSEVDNLFTKGLVNERKFNNLKKFNSYCPYQNDSKENKCTNDYERINALGSYVFTKISEFGITYKQKKGFSRDIEIFMMWLGEKLFRIDKDYKATLEESYKKNLEKSMGNVNYWKAIDSQNIYKKATVKKMREYYSLLNYICKLIIEYNKYLKSRNRKVLANYSTQCDNHYKTIHNSINGCRPYLYLLDTLKMIFEIFRVEKIVTNNNIKEPEKTLILNRVKPLETFEKENKYFTSVNEMFNFDDDNCREVKSKDEQIGKSIELKKSQDSGKPKNTVRGFQTRGSGNSQRGNTGPTKLQTKPASSRPRPPAQPAASNTPSGQLNLPPPAPAKPASATSLKEPTPPSETSSTPTATKLSLPSPAEQQSLSSESPPIIQPTEQQLPSKLILTIQKGPPDSQGSPNAEVSQSSNQKDTSKDSDSSQHNAPSDIGKQGSDVLDKQKQSEDGKQQISSPKQGNSDGSENSDPKLPTNELEKQPPQSDPEKHKSETKESSSDPSLLQSAQDGGSSQPPQKEGSSHPNGQDASKIDPKVSGSEKRNPNGGINEPGTPSGGAGEPPSGSPAPSQNDKSDITNPLNQAGISSTSGESIDLWSPFFKLILNGKEYYNKTSDFIDQNKQRFNDAKNKISGAYKDAMDNLKSAYDTYNDYLNRMIDNINNKLNQDDTPKPGNSGDNLPQGNENSQKGEDPPQIPPSNGPQPPSPINTPPSTPPKDPAPNPTPASSEQKQPSSQPQHITQQPTQIDPHNHKTSDQLVKSSSIDPNLKKKWNMVPTTWNGSVECKPKINFMNTTLVCCTSEQCSLTGISVTFVLIPIILLIAYKYLSFGSSKKSEKKNMKKVINFHDGKRKTKIIISSNDNKKKLKPVINSVGGKKNSLLNIYKIIQADPMPFINLFFLLIFFVYKRKRDTIE</sequence>
<feature type="compositionally biased region" description="Polar residues" evidence="1">
    <location>
        <begin position="759"/>
        <end position="768"/>
    </location>
</feature>
<evidence type="ECO:0008006" key="5">
    <source>
        <dbReference type="Google" id="ProtNLM"/>
    </source>
</evidence>
<dbReference type="AlphaFoldDB" id="A0A081I929"/>
<reference evidence="3 4" key="1">
    <citation type="submission" date="2013-02" db="EMBL/GenBank/DDBJ databases">
        <title>The Genome Sequence of Plasmodium vinckei vinckei.</title>
        <authorList>
            <consortium name="The Broad Institute Genome Sequencing Platform"/>
            <consortium name="The Broad Institute Genome Sequencing Center for Infectious Disease"/>
            <person name="Neafsey D."/>
            <person name="Cheeseman I."/>
            <person name="Volkman S."/>
            <person name="Adams J."/>
            <person name="Walker B."/>
            <person name="Young S.K."/>
            <person name="Zeng Q."/>
            <person name="Gargeya S."/>
            <person name="Fitzgerald M."/>
            <person name="Haas B."/>
            <person name="Abouelleil A."/>
            <person name="Alvarado L."/>
            <person name="Arachchi H.M."/>
            <person name="Berlin A.M."/>
            <person name="Chapman S.B."/>
            <person name="Dewar J."/>
            <person name="Goldberg J."/>
            <person name="Griggs A."/>
            <person name="Gujja S."/>
            <person name="Hansen M."/>
            <person name="Howarth C."/>
            <person name="Imamovic A."/>
            <person name="Larimer J."/>
            <person name="McCowan C."/>
            <person name="Murphy C."/>
            <person name="Neiman D."/>
            <person name="Pearson M."/>
            <person name="Priest M."/>
            <person name="Roberts A."/>
            <person name="Saif S."/>
            <person name="Shea T."/>
            <person name="Sisk P."/>
            <person name="Sykes S."/>
            <person name="Wortman J."/>
            <person name="Nusbaum C."/>
            <person name="Birren B."/>
        </authorList>
    </citation>
    <scope>NUCLEOTIDE SEQUENCE [LARGE SCALE GENOMIC DNA]</scope>
    <source>
        <strain evidence="4">vinckei</strain>
    </source>
</reference>
<proteinExistence type="predicted"/>
<feature type="region of interest" description="Disordered" evidence="1">
    <location>
        <begin position="666"/>
        <end position="768"/>
    </location>
</feature>